<sequence>MYTLKPGQRGEIHRVTDTSTAAFVTYEMRGDVALIGLNRPDKRNAISDRFVEEIGRAVERARTQAKAAVLHGHGKHFCAGLDLAEHVRKSPIEGVHGSRRWHEIFGRIEFGPIPWFTALHGAVVGGGLELAASAQVRVADETAFFALPEGQRGIFVGGGGSVRAARLMGVARMTDMMLTGRSVDARQAESWNLVQYVVPAGQAVEKALELAARAATNAELSNYSVINALPRISEMSHADGLFVESFISSFTATSPEAEARLTAFLEKRAPKVTDPGLA</sequence>
<dbReference type="PANTHER" id="PTHR11941:SF54">
    <property type="entry name" value="ENOYL-COA HYDRATASE, MITOCHONDRIAL"/>
    <property type="match status" value="1"/>
</dbReference>
<dbReference type="Proteomes" id="UP000265848">
    <property type="component" value="Unassembled WGS sequence"/>
</dbReference>
<dbReference type="InterPro" id="IPR029045">
    <property type="entry name" value="ClpP/crotonase-like_dom_sf"/>
</dbReference>
<evidence type="ECO:0000256" key="1">
    <source>
        <dbReference type="ARBA" id="ARBA00005254"/>
    </source>
</evidence>
<keyword evidence="2" id="KW-0456">Lyase</keyword>
<dbReference type="InterPro" id="IPR014748">
    <property type="entry name" value="Enoyl-CoA_hydra_C"/>
</dbReference>
<dbReference type="AlphaFoldDB" id="A0A399J406"/>
<dbReference type="NCBIfam" id="NF006013">
    <property type="entry name" value="PRK08150.1"/>
    <property type="match status" value="1"/>
</dbReference>
<dbReference type="Pfam" id="PF00378">
    <property type="entry name" value="ECH_1"/>
    <property type="match status" value="1"/>
</dbReference>
<dbReference type="GO" id="GO:0006635">
    <property type="term" value="P:fatty acid beta-oxidation"/>
    <property type="evidence" value="ECO:0007669"/>
    <property type="project" value="TreeGrafter"/>
</dbReference>
<protein>
    <submittedName>
        <fullName evidence="3">Enoyl-CoA hydratase</fullName>
    </submittedName>
</protein>
<evidence type="ECO:0000313" key="3">
    <source>
        <dbReference type="EMBL" id="RII39347.1"/>
    </source>
</evidence>
<dbReference type="PANTHER" id="PTHR11941">
    <property type="entry name" value="ENOYL-COA HYDRATASE-RELATED"/>
    <property type="match status" value="1"/>
</dbReference>
<accession>A0A399J406</accession>
<dbReference type="InterPro" id="IPR001753">
    <property type="entry name" value="Enoyl-CoA_hydra/iso"/>
</dbReference>
<comment type="caution">
    <text evidence="3">The sequence shown here is derived from an EMBL/GenBank/DDBJ whole genome shotgun (WGS) entry which is preliminary data.</text>
</comment>
<dbReference type="Gene3D" id="3.90.226.10">
    <property type="entry name" value="2-enoyl-CoA Hydratase, Chain A, domain 1"/>
    <property type="match status" value="1"/>
</dbReference>
<dbReference type="CDD" id="cd06558">
    <property type="entry name" value="crotonase-like"/>
    <property type="match status" value="1"/>
</dbReference>
<evidence type="ECO:0000313" key="4">
    <source>
        <dbReference type="Proteomes" id="UP000265848"/>
    </source>
</evidence>
<keyword evidence="4" id="KW-1185">Reference proteome</keyword>
<dbReference type="SUPFAM" id="SSF52096">
    <property type="entry name" value="ClpP/crotonase"/>
    <property type="match status" value="1"/>
</dbReference>
<comment type="similarity">
    <text evidence="1">Belongs to the enoyl-CoA hydratase/isomerase family.</text>
</comment>
<dbReference type="Gene3D" id="1.10.12.10">
    <property type="entry name" value="Lyase 2-enoyl-coa Hydratase, Chain A, domain 2"/>
    <property type="match status" value="1"/>
</dbReference>
<organism evidence="3 4">
    <name type="scientific">Pseudooceanicola sediminis</name>
    <dbReference type="NCBI Taxonomy" id="2211117"/>
    <lineage>
        <taxon>Bacteria</taxon>
        <taxon>Pseudomonadati</taxon>
        <taxon>Pseudomonadota</taxon>
        <taxon>Alphaproteobacteria</taxon>
        <taxon>Rhodobacterales</taxon>
        <taxon>Paracoccaceae</taxon>
        <taxon>Pseudooceanicola</taxon>
    </lineage>
</organism>
<reference evidence="3 4" key="1">
    <citation type="submission" date="2018-08" db="EMBL/GenBank/DDBJ databases">
        <title>Pseudooceanicola sediminis CY03 in the family Rhodobacteracea.</title>
        <authorList>
            <person name="Zhang Y.-J."/>
        </authorList>
    </citation>
    <scope>NUCLEOTIDE SEQUENCE [LARGE SCALE GENOMIC DNA]</scope>
    <source>
        <strain evidence="3 4">CY03</strain>
    </source>
</reference>
<name>A0A399J406_9RHOB</name>
<dbReference type="GO" id="GO:0016829">
    <property type="term" value="F:lyase activity"/>
    <property type="evidence" value="ECO:0007669"/>
    <property type="project" value="UniProtKB-KW"/>
</dbReference>
<evidence type="ECO:0000256" key="2">
    <source>
        <dbReference type="ARBA" id="ARBA00023239"/>
    </source>
</evidence>
<dbReference type="EMBL" id="QWJJ01000005">
    <property type="protein sequence ID" value="RII39347.1"/>
    <property type="molecule type" value="Genomic_DNA"/>
</dbReference>
<dbReference type="OrthoDB" id="5730382at2"/>
<proteinExistence type="inferred from homology"/>
<gene>
    <name evidence="3" type="ORF">DL237_06785</name>
</gene>